<dbReference type="EMBL" id="BJUS01000012">
    <property type="protein sequence ID" value="GEK72861.1"/>
    <property type="molecule type" value="Genomic_DNA"/>
</dbReference>
<dbReference type="Gene3D" id="3.40.50.300">
    <property type="entry name" value="P-loop containing nucleotide triphosphate hydrolases"/>
    <property type="match status" value="1"/>
</dbReference>
<sequence length="306" mass="35165">MVSSSRISSEPVRSLSAEDLGILVDEESEAQDDNPSLIDVLPDGDIVLNVAQELLSDGYSGVIFFGPPATGKSWYARKIAEQIVGHDSGKVRFVQFHPSYQYEDFVEGVKVTHEGGFEFEDKHFLIACEEAKKHSGPFFLVIDELSRCDPVRVFGEMLTYVEHSKRGEVFFLPSGRETYVPENLFILATMNPLDRGVDEVDMAFERRFAKIEMRPDEEQLKVFLEDKSFDPHVIEGVLEFFRFVNETENPYAHVGHAYFSNVSDTQSLKRLWQYQLRFHLEKAYRVDPAGFRDIEMKWEELVSSRL</sequence>
<dbReference type="Pfam" id="PF07728">
    <property type="entry name" value="AAA_5"/>
    <property type="match status" value="1"/>
</dbReference>
<accession>A0ABQ0U3W1</accession>
<dbReference type="InterPro" id="IPR011704">
    <property type="entry name" value="ATPase_dyneun-rel_AAA"/>
</dbReference>
<name>A0ABQ0U3W1_9GAMM</name>
<comment type="caution">
    <text evidence="2">The sequence shown here is derived from an EMBL/GenBank/DDBJ whole genome shotgun (WGS) entry which is preliminary data.</text>
</comment>
<dbReference type="PANTHER" id="PTHR37291:SF1">
    <property type="entry name" value="TYPE IV METHYL-DIRECTED RESTRICTION ENZYME ECOKMCRB SUBUNIT"/>
    <property type="match status" value="1"/>
</dbReference>
<dbReference type="SUPFAM" id="SSF52540">
    <property type="entry name" value="P-loop containing nucleoside triphosphate hydrolases"/>
    <property type="match status" value="1"/>
</dbReference>
<dbReference type="SMART" id="SM00382">
    <property type="entry name" value="AAA"/>
    <property type="match status" value="1"/>
</dbReference>
<dbReference type="InterPro" id="IPR027417">
    <property type="entry name" value="P-loop_NTPase"/>
</dbReference>
<dbReference type="CDD" id="cd00009">
    <property type="entry name" value="AAA"/>
    <property type="match status" value="1"/>
</dbReference>
<protein>
    <recommendedName>
        <fullName evidence="1">AAA+ ATPase domain-containing protein</fullName>
    </recommendedName>
</protein>
<feature type="domain" description="AAA+ ATPase" evidence="1">
    <location>
        <begin position="58"/>
        <end position="218"/>
    </location>
</feature>
<dbReference type="InterPro" id="IPR052934">
    <property type="entry name" value="Methyl-DNA_Rec/Restrict_Enz"/>
</dbReference>
<dbReference type="Proteomes" id="UP000321121">
    <property type="component" value="Unassembled WGS sequence"/>
</dbReference>
<evidence type="ECO:0000313" key="2">
    <source>
        <dbReference type="EMBL" id="GEK72861.1"/>
    </source>
</evidence>
<organism evidence="2 3">
    <name type="scientific">Halomonas halophila</name>
    <dbReference type="NCBI Taxonomy" id="29573"/>
    <lineage>
        <taxon>Bacteria</taxon>
        <taxon>Pseudomonadati</taxon>
        <taxon>Pseudomonadota</taxon>
        <taxon>Gammaproteobacteria</taxon>
        <taxon>Oceanospirillales</taxon>
        <taxon>Halomonadaceae</taxon>
        <taxon>Halomonas</taxon>
    </lineage>
</organism>
<reference evidence="2 3" key="1">
    <citation type="submission" date="2019-07" db="EMBL/GenBank/DDBJ databases">
        <title>Whole genome shotgun sequence of Halomonas halophila NBRC 102604.</title>
        <authorList>
            <person name="Hosoyama A."/>
            <person name="Uohara A."/>
            <person name="Ohji S."/>
            <person name="Ichikawa N."/>
        </authorList>
    </citation>
    <scope>NUCLEOTIDE SEQUENCE [LARGE SCALE GENOMIC DNA]</scope>
    <source>
        <strain evidence="2 3">NBRC 102604</strain>
    </source>
</reference>
<gene>
    <name evidence="2" type="ORF">HHA04nite_14050</name>
</gene>
<dbReference type="InterPro" id="IPR003593">
    <property type="entry name" value="AAA+_ATPase"/>
</dbReference>
<dbReference type="PANTHER" id="PTHR37291">
    <property type="entry name" value="5-METHYLCYTOSINE-SPECIFIC RESTRICTION ENZYME B"/>
    <property type="match status" value="1"/>
</dbReference>
<proteinExistence type="predicted"/>
<evidence type="ECO:0000259" key="1">
    <source>
        <dbReference type="SMART" id="SM00382"/>
    </source>
</evidence>
<evidence type="ECO:0000313" key="3">
    <source>
        <dbReference type="Proteomes" id="UP000321121"/>
    </source>
</evidence>
<keyword evidence="3" id="KW-1185">Reference proteome</keyword>